<dbReference type="KEGG" id="gsn:YC6258_03708"/>
<protein>
    <submittedName>
        <fullName evidence="2">Uncharacterized protein</fullName>
    </submittedName>
</protein>
<proteinExistence type="predicted"/>
<keyword evidence="3" id="KW-1185">Reference proteome</keyword>
<sequence length="38" mass="4743">MFFLLLVQFGNFHKDIESFFYYAYSFHFKFLTFAFWAA</sequence>
<keyword evidence="1" id="KW-0812">Transmembrane</keyword>
<organism evidence="2 3">
    <name type="scientific">Gynuella sunshinyii YC6258</name>
    <dbReference type="NCBI Taxonomy" id="1445510"/>
    <lineage>
        <taxon>Bacteria</taxon>
        <taxon>Pseudomonadati</taxon>
        <taxon>Pseudomonadota</taxon>
        <taxon>Gammaproteobacteria</taxon>
        <taxon>Oceanospirillales</taxon>
        <taxon>Saccharospirillaceae</taxon>
        <taxon>Gynuella</taxon>
    </lineage>
</organism>
<evidence type="ECO:0000313" key="2">
    <source>
        <dbReference type="EMBL" id="AJQ95744.1"/>
    </source>
</evidence>
<dbReference type="AlphaFoldDB" id="A0A0C5VZC1"/>
<feature type="transmembrane region" description="Helical" evidence="1">
    <location>
        <begin position="20"/>
        <end position="37"/>
    </location>
</feature>
<gene>
    <name evidence="2" type="ORF">YC6258_03708</name>
</gene>
<evidence type="ECO:0000256" key="1">
    <source>
        <dbReference type="SAM" id="Phobius"/>
    </source>
</evidence>
<keyword evidence="1" id="KW-1133">Transmembrane helix</keyword>
<dbReference type="HOGENOM" id="CLU_3328493_0_0_6"/>
<keyword evidence="1" id="KW-0472">Membrane</keyword>
<name>A0A0C5VZC1_9GAMM</name>
<accession>A0A0C5VZC1</accession>
<dbReference type="EMBL" id="CP007142">
    <property type="protein sequence ID" value="AJQ95744.1"/>
    <property type="molecule type" value="Genomic_DNA"/>
</dbReference>
<evidence type="ECO:0000313" key="3">
    <source>
        <dbReference type="Proteomes" id="UP000032266"/>
    </source>
</evidence>
<reference evidence="2 3" key="1">
    <citation type="submission" date="2014-01" db="EMBL/GenBank/DDBJ databases">
        <title>Full genme sequencing of cellulolytic bacterium Gynuella sunshinyii YC6258T gen. nov., sp. nov.</title>
        <authorList>
            <person name="Khan H."/>
            <person name="Chung E.J."/>
            <person name="Chung Y.R."/>
        </authorList>
    </citation>
    <scope>NUCLEOTIDE SEQUENCE [LARGE SCALE GENOMIC DNA]</scope>
    <source>
        <strain evidence="2 3">YC6258</strain>
    </source>
</reference>
<dbReference type="Proteomes" id="UP000032266">
    <property type="component" value="Chromosome"/>
</dbReference>